<evidence type="ECO:0008006" key="4">
    <source>
        <dbReference type="Google" id="ProtNLM"/>
    </source>
</evidence>
<keyword evidence="1" id="KW-0732">Signal</keyword>
<evidence type="ECO:0000313" key="3">
    <source>
        <dbReference type="Proteomes" id="UP000654075"/>
    </source>
</evidence>
<protein>
    <recommendedName>
        <fullName evidence="4">Methyltransferase domain-containing protein</fullName>
    </recommendedName>
</protein>
<name>A0A813HFB2_POLGL</name>
<evidence type="ECO:0000256" key="1">
    <source>
        <dbReference type="SAM" id="SignalP"/>
    </source>
</evidence>
<evidence type="ECO:0000313" key="2">
    <source>
        <dbReference type="EMBL" id="CAE8636596.1"/>
    </source>
</evidence>
<dbReference type="InterPro" id="IPR029063">
    <property type="entry name" value="SAM-dependent_MTases_sf"/>
</dbReference>
<accession>A0A813HFB2</accession>
<dbReference type="OrthoDB" id="186626at2759"/>
<gene>
    <name evidence="2" type="ORF">PGLA1383_LOCUS52021</name>
</gene>
<feature type="signal peptide" evidence="1">
    <location>
        <begin position="1"/>
        <end position="42"/>
    </location>
</feature>
<feature type="chain" id="PRO_5032589309" description="Methyltransferase domain-containing protein" evidence="1">
    <location>
        <begin position="43"/>
        <end position="389"/>
    </location>
</feature>
<sequence length="389" mass="43438">MSSKRALSRVIVILVQPVEHSRMTSQVHVLLCLLVLAPAVSGSSDHKGAAECLSSTFPESRSDFPLLLNCLGLVKEAVEVGVQAGVHAKNFLEGWHGQRLRLVDLWHQPSQATSDTNHFYVDIANIHGADVRRQHRAHCEARMEESLRLGRAEIVNKDSILAASEIQDGELDFVYLDARHDFTGVVDDIRAWWPKVRVGGIFAGHDFVDGEFPEGDFFWISALREVLPGIEQHTHVTRERNRFPSFFILKTEAVSSLVPREVDAEAIARALYTNRSRYFKLWQEVPDETHRDGGDQFLPTCRHLCGQDCDARLQEFTPTRTAGSTLRPFACGKEGRGLHADGIKEDGDISCGVEVSLDAEAYHSVCLDRCNVTCEQRTALFSTFGAFVQ</sequence>
<dbReference type="Gene3D" id="3.40.50.150">
    <property type="entry name" value="Vaccinia Virus protein VP39"/>
    <property type="match status" value="1"/>
</dbReference>
<dbReference type="EMBL" id="CAJNNV010031521">
    <property type="protein sequence ID" value="CAE8636596.1"/>
    <property type="molecule type" value="Genomic_DNA"/>
</dbReference>
<proteinExistence type="predicted"/>
<reference evidence="2" key="1">
    <citation type="submission" date="2021-02" db="EMBL/GenBank/DDBJ databases">
        <authorList>
            <person name="Dougan E. K."/>
            <person name="Rhodes N."/>
            <person name="Thang M."/>
            <person name="Chan C."/>
        </authorList>
    </citation>
    <scope>NUCLEOTIDE SEQUENCE</scope>
</reference>
<dbReference type="AlphaFoldDB" id="A0A813HFB2"/>
<dbReference type="Proteomes" id="UP000654075">
    <property type="component" value="Unassembled WGS sequence"/>
</dbReference>
<organism evidence="2 3">
    <name type="scientific">Polarella glacialis</name>
    <name type="common">Dinoflagellate</name>
    <dbReference type="NCBI Taxonomy" id="89957"/>
    <lineage>
        <taxon>Eukaryota</taxon>
        <taxon>Sar</taxon>
        <taxon>Alveolata</taxon>
        <taxon>Dinophyceae</taxon>
        <taxon>Suessiales</taxon>
        <taxon>Suessiaceae</taxon>
        <taxon>Polarella</taxon>
    </lineage>
</organism>
<dbReference type="Pfam" id="PF13578">
    <property type="entry name" value="Methyltransf_24"/>
    <property type="match status" value="1"/>
</dbReference>
<comment type="caution">
    <text evidence="2">The sequence shown here is derived from an EMBL/GenBank/DDBJ whole genome shotgun (WGS) entry which is preliminary data.</text>
</comment>
<keyword evidence="3" id="KW-1185">Reference proteome</keyword>